<evidence type="ECO:0000313" key="1">
    <source>
        <dbReference type="EMBL" id="KAG0419378.1"/>
    </source>
</evidence>
<reference evidence="1 2" key="1">
    <citation type="journal article" date="2020" name="Cell">
        <title>Large-Scale Comparative Analyses of Tick Genomes Elucidate Their Genetic Diversity and Vector Capacities.</title>
        <authorList>
            <consortium name="Tick Genome and Microbiome Consortium (TIGMIC)"/>
            <person name="Jia N."/>
            <person name="Wang J."/>
            <person name="Shi W."/>
            <person name="Du L."/>
            <person name="Sun Y."/>
            <person name="Zhan W."/>
            <person name="Jiang J.F."/>
            <person name="Wang Q."/>
            <person name="Zhang B."/>
            <person name="Ji P."/>
            <person name="Bell-Sakyi L."/>
            <person name="Cui X.M."/>
            <person name="Yuan T.T."/>
            <person name="Jiang B.G."/>
            <person name="Yang W.F."/>
            <person name="Lam T.T."/>
            <person name="Chang Q.C."/>
            <person name="Ding S.J."/>
            <person name="Wang X.J."/>
            <person name="Zhu J.G."/>
            <person name="Ruan X.D."/>
            <person name="Zhao L."/>
            <person name="Wei J.T."/>
            <person name="Ye R.Z."/>
            <person name="Que T.C."/>
            <person name="Du C.H."/>
            <person name="Zhou Y.H."/>
            <person name="Cheng J.X."/>
            <person name="Dai P.F."/>
            <person name="Guo W.B."/>
            <person name="Han X.H."/>
            <person name="Huang E.J."/>
            <person name="Li L.F."/>
            <person name="Wei W."/>
            <person name="Gao Y.C."/>
            <person name="Liu J.Z."/>
            <person name="Shao H.Z."/>
            <person name="Wang X."/>
            <person name="Wang C.C."/>
            <person name="Yang T.C."/>
            <person name="Huo Q.B."/>
            <person name="Li W."/>
            <person name="Chen H.Y."/>
            <person name="Chen S.E."/>
            <person name="Zhou L.G."/>
            <person name="Ni X.B."/>
            <person name="Tian J.H."/>
            <person name="Sheng Y."/>
            <person name="Liu T."/>
            <person name="Pan Y.S."/>
            <person name="Xia L.Y."/>
            <person name="Li J."/>
            <person name="Zhao F."/>
            <person name="Cao W.C."/>
        </authorList>
    </citation>
    <scope>NUCLEOTIDE SEQUENCE [LARGE SCALE GENOMIC DNA]</scope>
    <source>
        <strain evidence="1">Iper-2018</strain>
    </source>
</reference>
<protein>
    <submittedName>
        <fullName evidence="1">Uncharacterized protein</fullName>
    </submittedName>
</protein>
<keyword evidence="2" id="KW-1185">Reference proteome</keyword>
<sequence length="170" mass="19392">FWRIVFVMNISKIAKGVLMLALVAALLGKAEAWHHEHSLMHKYMQELVHTPVLLYQCYRNGTTIEPRSARNVTILFDGLGEREGSVDATILYAERGTGRVTREKAHLKYHHSTDTVTFETAGGRESEVALLEFDGYKAHYIIETVERRAPVGKIYDVDIRCTNAQKLYKK</sequence>
<evidence type="ECO:0000313" key="2">
    <source>
        <dbReference type="Proteomes" id="UP000805193"/>
    </source>
</evidence>
<feature type="non-terminal residue" evidence="1">
    <location>
        <position position="1"/>
    </location>
</feature>
<organism evidence="1 2">
    <name type="scientific">Ixodes persulcatus</name>
    <name type="common">Taiga tick</name>
    <dbReference type="NCBI Taxonomy" id="34615"/>
    <lineage>
        <taxon>Eukaryota</taxon>
        <taxon>Metazoa</taxon>
        <taxon>Ecdysozoa</taxon>
        <taxon>Arthropoda</taxon>
        <taxon>Chelicerata</taxon>
        <taxon>Arachnida</taxon>
        <taxon>Acari</taxon>
        <taxon>Parasitiformes</taxon>
        <taxon>Ixodida</taxon>
        <taxon>Ixodoidea</taxon>
        <taxon>Ixodidae</taxon>
        <taxon>Ixodinae</taxon>
        <taxon>Ixodes</taxon>
    </lineage>
</organism>
<name>A0AC60PHM8_IXOPE</name>
<dbReference type="Proteomes" id="UP000805193">
    <property type="component" value="Unassembled WGS sequence"/>
</dbReference>
<gene>
    <name evidence="1" type="ORF">HPB47_004159</name>
</gene>
<accession>A0AC60PHM8</accession>
<dbReference type="EMBL" id="JABSTQ010010633">
    <property type="protein sequence ID" value="KAG0419378.1"/>
    <property type="molecule type" value="Genomic_DNA"/>
</dbReference>
<feature type="non-terminal residue" evidence="1">
    <location>
        <position position="170"/>
    </location>
</feature>
<proteinExistence type="predicted"/>
<comment type="caution">
    <text evidence="1">The sequence shown here is derived from an EMBL/GenBank/DDBJ whole genome shotgun (WGS) entry which is preliminary data.</text>
</comment>